<evidence type="ECO:0000313" key="2">
    <source>
        <dbReference type="Proteomes" id="UP000182235"/>
    </source>
</evidence>
<accession>A0A1J9Q3B5</accession>
<keyword evidence="2" id="KW-1185">Reference proteome</keyword>
<dbReference type="OrthoDB" id="4189543at2759"/>
<protein>
    <submittedName>
        <fullName evidence="1">Uncharacterized protein</fullName>
    </submittedName>
</protein>
<comment type="caution">
    <text evidence="1">The sequence shown here is derived from an EMBL/GenBank/DDBJ whole genome shotgun (WGS) entry which is preliminary data.</text>
</comment>
<name>A0A1J9Q3B5_9EURO</name>
<gene>
    <name evidence="1" type="ORF">AJ78_04982</name>
</gene>
<sequence>MARKVTHEVRERRAREAGFNPDKSVLSKKRVIRELDSSTASGYKHMWEVWEEYCEMYNNRDIFDEQVEKNFIIYTAKISQGNNSKKDSRPKPSYLWQQWKRFTAE</sequence>
<dbReference type="STRING" id="1447872.A0A1J9Q3B5"/>
<dbReference type="AlphaFoldDB" id="A0A1J9Q3B5"/>
<dbReference type="EMBL" id="LGRN01000203">
    <property type="protein sequence ID" value="OJD14691.1"/>
    <property type="molecule type" value="Genomic_DNA"/>
</dbReference>
<dbReference type="Proteomes" id="UP000182235">
    <property type="component" value="Unassembled WGS sequence"/>
</dbReference>
<reference evidence="1 2" key="1">
    <citation type="submission" date="2015-07" db="EMBL/GenBank/DDBJ databases">
        <title>Emmonsia species relationships and genome sequence.</title>
        <authorList>
            <consortium name="The Broad Institute Genomics Platform"/>
            <person name="Cuomo C.A."/>
            <person name="Munoz J.F."/>
            <person name="Imamovic A."/>
            <person name="Priest M.E."/>
            <person name="Young S."/>
            <person name="Clay O.K."/>
            <person name="McEwen J.G."/>
        </authorList>
    </citation>
    <scope>NUCLEOTIDE SEQUENCE [LARGE SCALE GENOMIC DNA]</scope>
    <source>
        <strain evidence="1 2">UAMH 9510</strain>
    </source>
</reference>
<organism evidence="1 2">
    <name type="scientific">Emergomyces pasteurianus Ep9510</name>
    <dbReference type="NCBI Taxonomy" id="1447872"/>
    <lineage>
        <taxon>Eukaryota</taxon>
        <taxon>Fungi</taxon>
        <taxon>Dikarya</taxon>
        <taxon>Ascomycota</taxon>
        <taxon>Pezizomycotina</taxon>
        <taxon>Eurotiomycetes</taxon>
        <taxon>Eurotiomycetidae</taxon>
        <taxon>Onygenales</taxon>
        <taxon>Ajellomycetaceae</taxon>
        <taxon>Emergomyces</taxon>
    </lineage>
</organism>
<dbReference type="VEuPathDB" id="FungiDB:AJ78_04982"/>
<proteinExistence type="predicted"/>
<evidence type="ECO:0000313" key="1">
    <source>
        <dbReference type="EMBL" id="OJD14691.1"/>
    </source>
</evidence>